<evidence type="ECO:0000313" key="2">
    <source>
        <dbReference type="Proteomes" id="UP000665944"/>
    </source>
</evidence>
<sequence length="54" mass="6566">MRDLKKIHERAIKIIELAEKEKWSEEELLTTIDLLHLQNQNNLFLTVNDEKKYE</sequence>
<gene>
    <name evidence="1" type="ORF">J7T32_001610</name>
</gene>
<reference evidence="1 2" key="1">
    <citation type="submission" date="2022-06" db="EMBL/GenBank/DDBJ databases">
        <title>Staphylococcus hominis ShoR14 genome sequence.</title>
        <authorList>
            <person name="Yeo C.C."/>
            <person name="Chew C.H."/>
            <person name="Che Hamzah A.M."/>
            <person name="Al-Trad E.I."/>
        </authorList>
    </citation>
    <scope>NUCLEOTIDE SEQUENCE [LARGE SCALE GENOMIC DNA]</scope>
    <source>
        <strain evidence="1 2">ShoR14</strain>
    </source>
</reference>
<evidence type="ECO:0000313" key="1">
    <source>
        <dbReference type="EMBL" id="MCM5671463.1"/>
    </source>
</evidence>
<keyword evidence="2" id="KW-1185">Reference proteome</keyword>
<dbReference type="AlphaFoldDB" id="A0A8X8GR09"/>
<protein>
    <submittedName>
        <fullName evidence="1">Uncharacterized protein</fullName>
    </submittedName>
</protein>
<dbReference type="EMBL" id="JAGHKT020000002">
    <property type="protein sequence ID" value="MCM5671463.1"/>
    <property type="molecule type" value="Genomic_DNA"/>
</dbReference>
<proteinExistence type="predicted"/>
<name>A0A8X8GR09_STAHO</name>
<accession>A0A8X8GR09</accession>
<comment type="caution">
    <text evidence="1">The sequence shown here is derived from an EMBL/GenBank/DDBJ whole genome shotgun (WGS) entry which is preliminary data.</text>
</comment>
<dbReference type="Proteomes" id="UP000665944">
    <property type="component" value="Unassembled WGS sequence"/>
</dbReference>
<organism evidence="1 2">
    <name type="scientific">Staphylococcus hominis</name>
    <dbReference type="NCBI Taxonomy" id="1290"/>
    <lineage>
        <taxon>Bacteria</taxon>
        <taxon>Bacillati</taxon>
        <taxon>Bacillota</taxon>
        <taxon>Bacilli</taxon>
        <taxon>Bacillales</taxon>
        <taxon>Staphylococcaceae</taxon>
        <taxon>Staphylococcus</taxon>
    </lineage>
</organism>
<dbReference type="RefSeq" id="WP_209244303.1">
    <property type="nucleotide sequence ID" value="NZ_JAGHKT020000002.1"/>
</dbReference>